<feature type="domain" description="Myosin motor" evidence="10">
    <location>
        <begin position="1"/>
        <end position="562"/>
    </location>
</feature>
<keyword evidence="2" id="KW-0963">Cytoplasm</keyword>
<proteinExistence type="inferred from homology"/>
<evidence type="ECO:0000256" key="7">
    <source>
        <dbReference type="ARBA" id="ARBA00023175"/>
    </source>
</evidence>
<dbReference type="PANTHER" id="PTHR22692">
    <property type="entry name" value="MYOSIN VII, XV"/>
    <property type="match status" value="1"/>
</dbReference>
<keyword evidence="3 8" id="KW-0547">Nucleotide-binding</keyword>
<dbReference type="SMART" id="SM00242">
    <property type="entry name" value="MYSc"/>
    <property type="match status" value="1"/>
</dbReference>
<sequence>MHEGAVLLNIKTRFQRELIYTYIGSILVSVNPYRMYNIYGTDMVLLYKGHALGENPPNKLNALTNSLFIIPKVLFCFFYLLFSGESGSGKTEATKLVLRYLAAIQHTSNIAQQVCTSPLMESFGNAKTVRNDNSSRFGKYIEPINYNFSGVISGAITSQYLLEKSRIVFQAKDERNYHIFYEMLAGLPSQQKRAFYLQDAETYYYLNQVQLHQICTLGQDYRRLVAAMEILHFAAEDQASIFRVLASILHLGNIFFQRHEVCIWFVILFDVVSLISAQEIRVVDAVAKILYSLLFHWLTEKINSQVYPHQHTLSISILDIYGFEVSDLTFNSFEQLCINYANEYLQFFFNRIIFREEQEEYSREQVLWQDIPFSDNQPCIDLVAAKPHGILRILDDQSCFPQATDHTFLQKCHYHHVHNPLYIKPKMPTPEFGIKHYAGRVTYQVHKFLDKNYDQVRQDVLDLFIQSKNKQVSAVPPGAGGEDGEVTKHFMVILWYVSYLFLSFLLFRCNPFFVRCIKPNNLKVDELVSHQLRHSGILETIRIRREGYPIRMQFDVFLFRYYSYINVLFISLFFSITTQEERRCLVKCICHIIFSKQSFPTLVLSLPRALIVGISYSTKTLIIYCLSGSGDAGSLLSAFKLHKSKHLKFRNYTQIFESHIFLFFQVGPSYVQCTHGPVGRT</sequence>
<evidence type="ECO:0000256" key="2">
    <source>
        <dbReference type="ARBA" id="ARBA00022490"/>
    </source>
</evidence>
<dbReference type="Gene3D" id="1.10.10.820">
    <property type="match status" value="1"/>
</dbReference>
<keyword evidence="5" id="KW-0175">Coiled coil</keyword>
<reference evidence="11" key="1">
    <citation type="submission" date="2025-08" db="UniProtKB">
        <authorList>
            <consortium name="Ensembl"/>
        </authorList>
    </citation>
    <scope>IDENTIFICATION</scope>
</reference>
<dbReference type="GO" id="GO:0003779">
    <property type="term" value="F:actin binding"/>
    <property type="evidence" value="ECO:0007669"/>
    <property type="project" value="UniProtKB-KW"/>
</dbReference>
<evidence type="ECO:0000256" key="1">
    <source>
        <dbReference type="ARBA" id="ARBA00004496"/>
    </source>
</evidence>
<evidence type="ECO:0000313" key="11">
    <source>
        <dbReference type="Ensembl" id="ENSPMGP00000018401.1"/>
    </source>
</evidence>
<dbReference type="AlphaFoldDB" id="A0A3B4APX1"/>
<evidence type="ECO:0000313" key="12">
    <source>
        <dbReference type="Proteomes" id="UP000261520"/>
    </source>
</evidence>
<dbReference type="FunFam" id="1.20.58.530:FF:000005">
    <property type="entry name" value="unconventional myosin-IXa isoform X1"/>
    <property type="match status" value="1"/>
</dbReference>
<dbReference type="PROSITE" id="PS51456">
    <property type="entry name" value="MYOSIN_MOTOR"/>
    <property type="match status" value="1"/>
</dbReference>
<dbReference type="Gene3D" id="3.40.850.10">
    <property type="entry name" value="Kinesin motor domain"/>
    <property type="match status" value="2"/>
</dbReference>
<dbReference type="Ensembl" id="ENSPMGT00000019624.1">
    <property type="protein sequence ID" value="ENSPMGP00000018401.1"/>
    <property type="gene ID" value="ENSPMGG00000015010.1"/>
</dbReference>
<dbReference type="GO" id="GO:0005524">
    <property type="term" value="F:ATP binding"/>
    <property type="evidence" value="ECO:0007669"/>
    <property type="project" value="UniProtKB-UniRule"/>
</dbReference>
<evidence type="ECO:0000256" key="4">
    <source>
        <dbReference type="ARBA" id="ARBA00022840"/>
    </source>
</evidence>
<keyword evidence="4 8" id="KW-0067">ATP-binding</keyword>
<reference evidence="11" key="2">
    <citation type="submission" date="2025-09" db="UniProtKB">
        <authorList>
            <consortium name="Ensembl"/>
        </authorList>
    </citation>
    <scope>IDENTIFICATION</scope>
</reference>
<evidence type="ECO:0000256" key="9">
    <source>
        <dbReference type="SAM" id="Phobius"/>
    </source>
</evidence>
<keyword evidence="7 8" id="KW-0505">Motor protein</keyword>
<keyword evidence="6 8" id="KW-0518">Myosin</keyword>
<feature type="region of interest" description="Actin-binding" evidence="8">
    <location>
        <begin position="499"/>
        <end position="521"/>
    </location>
</feature>
<dbReference type="PRINTS" id="PR00193">
    <property type="entry name" value="MYOSINHEAVY"/>
</dbReference>
<keyword evidence="9" id="KW-1133">Transmembrane helix</keyword>
<dbReference type="InterPro" id="IPR027417">
    <property type="entry name" value="P-loop_NTPase"/>
</dbReference>
<organism evidence="11 12">
    <name type="scientific">Periophthalmus magnuspinnatus</name>
    <dbReference type="NCBI Taxonomy" id="409849"/>
    <lineage>
        <taxon>Eukaryota</taxon>
        <taxon>Metazoa</taxon>
        <taxon>Chordata</taxon>
        <taxon>Craniata</taxon>
        <taxon>Vertebrata</taxon>
        <taxon>Euteleostomi</taxon>
        <taxon>Actinopterygii</taxon>
        <taxon>Neopterygii</taxon>
        <taxon>Teleostei</taxon>
        <taxon>Neoteleostei</taxon>
        <taxon>Acanthomorphata</taxon>
        <taxon>Gobiaria</taxon>
        <taxon>Gobiiformes</taxon>
        <taxon>Gobioidei</taxon>
        <taxon>Gobiidae</taxon>
        <taxon>Oxudercinae</taxon>
        <taxon>Periophthalmus</taxon>
    </lineage>
</organism>
<dbReference type="GO" id="GO:0005737">
    <property type="term" value="C:cytoplasm"/>
    <property type="evidence" value="ECO:0007669"/>
    <property type="project" value="UniProtKB-SubCell"/>
</dbReference>
<evidence type="ECO:0000256" key="3">
    <source>
        <dbReference type="ARBA" id="ARBA00022741"/>
    </source>
</evidence>
<dbReference type="Gene3D" id="1.20.58.530">
    <property type="match status" value="1"/>
</dbReference>
<evidence type="ECO:0000256" key="8">
    <source>
        <dbReference type="PROSITE-ProRule" id="PRU00782"/>
    </source>
</evidence>
<dbReference type="SUPFAM" id="SSF52540">
    <property type="entry name" value="P-loop containing nucleoside triphosphate hydrolases"/>
    <property type="match status" value="1"/>
</dbReference>
<comment type="similarity">
    <text evidence="8">Belongs to the TRAFAC class myosin-kinesin ATPase superfamily. Myosin family.</text>
</comment>
<dbReference type="InterPro" id="IPR036961">
    <property type="entry name" value="Kinesin_motor_dom_sf"/>
</dbReference>
<dbReference type="InterPro" id="IPR001609">
    <property type="entry name" value="Myosin_head_motor_dom-like"/>
</dbReference>
<comment type="subcellular location">
    <subcellularLocation>
        <location evidence="1">Cytoplasm</location>
    </subcellularLocation>
</comment>
<feature type="transmembrane region" description="Helical" evidence="9">
    <location>
        <begin position="493"/>
        <end position="513"/>
    </location>
</feature>
<dbReference type="GO" id="GO:0016459">
    <property type="term" value="C:myosin complex"/>
    <property type="evidence" value="ECO:0007669"/>
    <property type="project" value="UniProtKB-KW"/>
</dbReference>
<evidence type="ECO:0000259" key="10">
    <source>
        <dbReference type="PROSITE" id="PS51456"/>
    </source>
</evidence>
<dbReference type="Proteomes" id="UP000261520">
    <property type="component" value="Unplaced"/>
</dbReference>
<evidence type="ECO:0000256" key="6">
    <source>
        <dbReference type="ARBA" id="ARBA00023123"/>
    </source>
</evidence>
<dbReference type="GO" id="GO:0003774">
    <property type="term" value="F:cytoskeletal motor activity"/>
    <property type="evidence" value="ECO:0007669"/>
    <property type="project" value="UniProtKB-UniRule"/>
</dbReference>
<dbReference type="InterPro" id="IPR051567">
    <property type="entry name" value="Unconventional_Myosin_ATPase"/>
</dbReference>
<feature type="binding site" evidence="8">
    <location>
        <begin position="84"/>
        <end position="91"/>
    </location>
    <ligand>
        <name>ATP</name>
        <dbReference type="ChEBI" id="CHEBI:30616"/>
    </ligand>
</feature>
<name>A0A3B4APX1_9GOBI</name>
<keyword evidence="9" id="KW-0472">Membrane</keyword>
<keyword evidence="12" id="KW-1185">Reference proteome</keyword>
<feature type="transmembrane region" description="Helical" evidence="9">
    <location>
        <begin position="561"/>
        <end position="578"/>
    </location>
</feature>
<protein>
    <recommendedName>
        <fullName evidence="10">Myosin motor domain-containing protein</fullName>
    </recommendedName>
</protein>
<evidence type="ECO:0000256" key="5">
    <source>
        <dbReference type="ARBA" id="ARBA00023054"/>
    </source>
</evidence>
<accession>A0A3B4APX1</accession>
<keyword evidence="8" id="KW-0009">Actin-binding</keyword>
<dbReference type="PANTHER" id="PTHR22692:SF21">
    <property type="entry name" value="MYOSIN XVA"/>
    <property type="match status" value="1"/>
</dbReference>
<keyword evidence="9" id="KW-0812">Transmembrane</keyword>
<dbReference type="Pfam" id="PF00063">
    <property type="entry name" value="Myosin_head"/>
    <property type="match status" value="2"/>
</dbReference>
<dbReference type="Gene3D" id="1.20.120.720">
    <property type="entry name" value="Myosin VI head, motor domain, U50 subdomain"/>
    <property type="match status" value="2"/>
</dbReference>